<gene>
    <name evidence="9" type="ORF">ECPE_LOCUS4995</name>
</gene>
<comment type="subcellular location">
    <subcellularLocation>
        <location evidence="2">Cytoplasm</location>
    </subcellularLocation>
    <subcellularLocation>
        <location evidence="1">Endomembrane system</location>
    </subcellularLocation>
</comment>
<dbReference type="PROSITE" id="PS50222">
    <property type="entry name" value="EF_HAND_2"/>
    <property type="match status" value="1"/>
</dbReference>
<dbReference type="InterPro" id="IPR018247">
    <property type="entry name" value="EF_Hand_1_Ca_BS"/>
</dbReference>
<keyword evidence="10" id="KW-1185">Reference proteome</keyword>
<feature type="domain" description="EF-hand" evidence="8">
    <location>
        <begin position="31"/>
        <end position="66"/>
    </location>
</feature>
<dbReference type="GO" id="GO:0005509">
    <property type="term" value="F:calcium ion binding"/>
    <property type="evidence" value="ECO:0007669"/>
    <property type="project" value="InterPro"/>
</dbReference>
<dbReference type="PANTHER" id="PTHR46735">
    <property type="entry name" value="CALPAIN, SMALL SUBUNIT 1 A-RELATED"/>
    <property type="match status" value="1"/>
</dbReference>
<evidence type="ECO:0000256" key="2">
    <source>
        <dbReference type="ARBA" id="ARBA00004496"/>
    </source>
</evidence>
<reference evidence="9 10" key="2">
    <citation type="submission" date="2018-11" db="EMBL/GenBank/DDBJ databases">
        <authorList>
            <consortium name="Pathogen Informatics"/>
        </authorList>
    </citation>
    <scope>NUCLEOTIDE SEQUENCE [LARGE SCALE GENOMIC DNA]</scope>
    <source>
        <strain evidence="9 10">Egypt</strain>
    </source>
</reference>
<evidence type="ECO:0000256" key="6">
    <source>
        <dbReference type="ARBA" id="ARBA00022837"/>
    </source>
</evidence>
<evidence type="ECO:0000313" key="10">
    <source>
        <dbReference type="Proteomes" id="UP000272942"/>
    </source>
</evidence>
<dbReference type="OrthoDB" id="424753at2759"/>
<dbReference type="PROSITE" id="PS00018">
    <property type="entry name" value="EF_HAND_1"/>
    <property type="match status" value="1"/>
</dbReference>
<evidence type="ECO:0000313" key="11">
    <source>
        <dbReference type="WBParaSite" id="ECPE_0000500701-mRNA-1"/>
    </source>
</evidence>
<dbReference type="Proteomes" id="UP000272942">
    <property type="component" value="Unassembled WGS sequence"/>
</dbReference>
<dbReference type="Gene3D" id="1.10.238.10">
    <property type="entry name" value="EF-hand"/>
    <property type="match status" value="1"/>
</dbReference>
<reference evidence="11" key="1">
    <citation type="submission" date="2016-06" db="UniProtKB">
        <authorList>
            <consortium name="WormBaseParasite"/>
        </authorList>
    </citation>
    <scope>IDENTIFICATION</scope>
</reference>
<sequence>MDRFSLRLVGNLRSGLCALLAGRPTDGYDLVNTDACRALVALLDRDGSGRLTESDFRRVWEILRAWSRLFAAFDPQRSGHVTSLDFRIIVEQAGTSNSLCV</sequence>
<dbReference type="GO" id="GO:0005737">
    <property type="term" value="C:cytoplasm"/>
    <property type="evidence" value="ECO:0007669"/>
    <property type="project" value="UniProtKB-SubCell"/>
</dbReference>
<evidence type="ECO:0000256" key="7">
    <source>
        <dbReference type="ARBA" id="ARBA00023136"/>
    </source>
</evidence>
<name>A0A183ADG0_9TREM</name>
<protein>
    <submittedName>
        <fullName evidence="11">EF-hand domain-containing protein</fullName>
    </submittedName>
</protein>
<evidence type="ECO:0000313" key="9">
    <source>
        <dbReference type="EMBL" id="VDP74243.1"/>
    </source>
</evidence>
<keyword evidence="7" id="KW-0472">Membrane</keyword>
<evidence type="ECO:0000256" key="3">
    <source>
        <dbReference type="ARBA" id="ARBA00022490"/>
    </source>
</evidence>
<proteinExistence type="predicted"/>
<evidence type="ECO:0000256" key="5">
    <source>
        <dbReference type="ARBA" id="ARBA00022737"/>
    </source>
</evidence>
<dbReference type="PANTHER" id="PTHR46735:SF3">
    <property type="entry name" value="CALPAIN SMALL SUBUNIT 1-RELATED"/>
    <property type="match status" value="1"/>
</dbReference>
<keyword evidence="4" id="KW-0479">Metal-binding</keyword>
<dbReference type="InterPro" id="IPR002048">
    <property type="entry name" value="EF_hand_dom"/>
</dbReference>
<dbReference type="AlphaFoldDB" id="A0A183ADG0"/>
<dbReference type="GO" id="GO:0012505">
    <property type="term" value="C:endomembrane system"/>
    <property type="evidence" value="ECO:0007669"/>
    <property type="project" value="UniProtKB-SubCell"/>
</dbReference>
<evidence type="ECO:0000256" key="4">
    <source>
        <dbReference type="ARBA" id="ARBA00022723"/>
    </source>
</evidence>
<accession>A0A183ADG0</accession>
<keyword evidence="5" id="KW-0677">Repeat</keyword>
<keyword evidence="3" id="KW-0963">Cytoplasm</keyword>
<organism evidence="11">
    <name type="scientific">Echinostoma caproni</name>
    <dbReference type="NCBI Taxonomy" id="27848"/>
    <lineage>
        <taxon>Eukaryota</taxon>
        <taxon>Metazoa</taxon>
        <taxon>Spiralia</taxon>
        <taxon>Lophotrochozoa</taxon>
        <taxon>Platyhelminthes</taxon>
        <taxon>Trematoda</taxon>
        <taxon>Digenea</taxon>
        <taxon>Plagiorchiida</taxon>
        <taxon>Echinostomata</taxon>
        <taxon>Echinostomatoidea</taxon>
        <taxon>Echinostomatidae</taxon>
        <taxon>Echinostoma</taxon>
    </lineage>
</organism>
<dbReference type="InterPro" id="IPR011992">
    <property type="entry name" value="EF-hand-dom_pair"/>
</dbReference>
<dbReference type="SUPFAM" id="SSF47473">
    <property type="entry name" value="EF-hand"/>
    <property type="match status" value="1"/>
</dbReference>
<evidence type="ECO:0000259" key="8">
    <source>
        <dbReference type="PROSITE" id="PS50222"/>
    </source>
</evidence>
<evidence type="ECO:0000256" key="1">
    <source>
        <dbReference type="ARBA" id="ARBA00004308"/>
    </source>
</evidence>
<keyword evidence="6" id="KW-0106">Calcium</keyword>
<dbReference type="WBParaSite" id="ECPE_0000500701-mRNA-1">
    <property type="protein sequence ID" value="ECPE_0000500701-mRNA-1"/>
    <property type="gene ID" value="ECPE_0000500701"/>
</dbReference>
<dbReference type="EMBL" id="UZAN01041836">
    <property type="protein sequence ID" value="VDP74243.1"/>
    <property type="molecule type" value="Genomic_DNA"/>
</dbReference>